<evidence type="ECO:0000313" key="4">
    <source>
        <dbReference type="Proteomes" id="UP000615455"/>
    </source>
</evidence>
<evidence type="ECO:0000313" key="3">
    <source>
        <dbReference type="EMBL" id="GGA07109.1"/>
    </source>
</evidence>
<comment type="caution">
    <text evidence="3">The sequence shown here is derived from an EMBL/GenBank/DDBJ whole genome shotgun (WGS) entry which is preliminary data.</text>
</comment>
<protein>
    <recommendedName>
        <fullName evidence="2">Oxidoreductase molybdopterin-binding domain-containing protein</fullName>
    </recommendedName>
</protein>
<dbReference type="SUPFAM" id="SSF56524">
    <property type="entry name" value="Oxidoreductase molybdopterin-binding domain"/>
    <property type="match status" value="1"/>
</dbReference>
<dbReference type="Gene3D" id="3.90.420.10">
    <property type="entry name" value="Oxidoreductase, molybdopterin-binding domain"/>
    <property type="match status" value="1"/>
</dbReference>
<gene>
    <name evidence="3" type="ORF">GCM10008018_61170</name>
</gene>
<dbReference type="InterPro" id="IPR016174">
    <property type="entry name" value="Di-haem_cyt_TM"/>
</dbReference>
<keyword evidence="1" id="KW-0472">Membrane</keyword>
<dbReference type="EMBL" id="BMHE01000051">
    <property type="protein sequence ID" value="GGA07109.1"/>
    <property type="molecule type" value="Genomic_DNA"/>
</dbReference>
<dbReference type="Pfam" id="PF00174">
    <property type="entry name" value="Oxidored_molyb"/>
    <property type="match status" value="1"/>
</dbReference>
<accession>A0ABQ1FEG3</accession>
<sequence>MDTKRGWLKQSFGKRLNSIHSWNAWIVLLLTVTGIVLSIGAVRGELGSLRVTLKQLHIYLGVASIVLIALYAPMIRKHWHQIRARRNQRANLVFVLALLVGWAASGVILWQFRHLPPALNNTALFVHDLLTWVGVPYALYHAISRSRWLKRQQRLDQAAAKAAPPPAAKPTPAAAEDATEKRSAAQAVIAALKESPITRASFLRLVAGVLLVIAVGPAFYRWIKGAFDTGGSTTAEYIASDGNKMLPPPAPLPDSAAVVGGGAKGNFRIYTVTEIPAFSSDSWKFAISGLVDQPNTWNWEEFLKMKRTVQVSDFHCVTGWSVYKCTWEGIPLKQLLAAAGVQSKAKFVKFYSGDKVYTDALSLDQANGDDIMVAVMMDGKPIPQKLGGPVRLIVPQMYAYKSVKWLQAIELIEKEHMGYWEVRGYDNDAWVDASKA</sequence>
<feature type="transmembrane region" description="Helical" evidence="1">
    <location>
        <begin position="92"/>
        <end position="112"/>
    </location>
</feature>
<dbReference type="Proteomes" id="UP000615455">
    <property type="component" value="Unassembled WGS sequence"/>
</dbReference>
<dbReference type="SUPFAM" id="SSF81342">
    <property type="entry name" value="Transmembrane di-heme cytochromes"/>
    <property type="match status" value="1"/>
</dbReference>
<keyword evidence="4" id="KW-1185">Reference proteome</keyword>
<feature type="transmembrane region" description="Helical" evidence="1">
    <location>
        <begin position="202"/>
        <end position="223"/>
    </location>
</feature>
<feature type="transmembrane region" description="Helical" evidence="1">
    <location>
        <begin position="56"/>
        <end position="72"/>
    </location>
</feature>
<dbReference type="PANTHER" id="PTHR43032:SF4">
    <property type="entry name" value="OXIDOREDUCTASE MOLYBDOPTERIN-BINDING DOMAIN-CONTAINING PROTEIN"/>
    <property type="match status" value="1"/>
</dbReference>
<dbReference type="InterPro" id="IPR036374">
    <property type="entry name" value="OxRdtase_Mopterin-bd_sf"/>
</dbReference>
<reference evidence="4" key="1">
    <citation type="journal article" date="2019" name="Int. J. Syst. Evol. Microbiol.">
        <title>The Global Catalogue of Microorganisms (GCM) 10K type strain sequencing project: providing services to taxonomists for standard genome sequencing and annotation.</title>
        <authorList>
            <consortium name="The Broad Institute Genomics Platform"/>
            <consortium name="The Broad Institute Genome Sequencing Center for Infectious Disease"/>
            <person name="Wu L."/>
            <person name="Ma J."/>
        </authorList>
    </citation>
    <scope>NUCLEOTIDE SEQUENCE [LARGE SCALE GENOMIC DNA]</scope>
    <source>
        <strain evidence="4">CGMCC 1.15043</strain>
    </source>
</reference>
<feature type="transmembrane region" description="Helical" evidence="1">
    <location>
        <begin position="124"/>
        <end position="143"/>
    </location>
</feature>
<feature type="domain" description="Oxidoreductase molybdopterin-binding" evidence="2">
    <location>
        <begin position="274"/>
        <end position="420"/>
    </location>
</feature>
<organism evidence="3 4">
    <name type="scientific">Paenibacillus marchantiophytorum</name>
    <dbReference type="NCBI Taxonomy" id="1619310"/>
    <lineage>
        <taxon>Bacteria</taxon>
        <taxon>Bacillati</taxon>
        <taxon>Bacillota</taxon>
        <taxon>Bacilli</taxon>
        <taxon>Bacillales</taxon>
        <taxon>Paenibacillaceae</taxon>
        <taxon>Paenibacillus</taxon>
    </lineage>
</organism>
<keyword evidence="1" id="KW-0812">Transmembrane</keyword>
<feature type="transmembrane region" description="Helical" evidence="1">
    <location>
        <begin position="21"/>
        <end position="44"/>
    </location>
</feature>
<name>A0ABQ1FEG3_9BACL</name>
<proteinExistence type="predicted"/>
<keyword evidence="1" id="KW-1133">Transmembrane helix</keyword>
<dbReference type="RefSeq" id="WP_189019063.1">
    <property type="nucleotide sequence ID" value="NZ_BMHE01000051.1"/>
</dbReference>
<dbReference type="InterPro" id="IPR000572">
    <property type="entry name" value="OxRdtase_Mopterin-bd_dom"/>
</dbReference>
<evidence type="ECO:0000256" key="1">
    <source>
        <dbReference type="SAM" id="Phobius"/>
    </source>
</evidence>
<evidence type="ECO:0000259" key="2">
    <source>
        <dbReference type="Pfam" id="PF00174"/>
    </source>
</evidence>
<dbReference type="PANTHER" id="PTHR43032">
    <property type="entry name" value="PROTEIN-METHIONINE-SULFOXIDE REDUCTASE"/>
    <property type="match status" value="1"/>
</dbReference>